<feature type="domain" description="Endonuclease YhcR N-terminal" evidence="5">
    <location>
        <begin position="51"/>
        <end position="153"/>
    </location>
</feature>
<dbReference type="Pfam" id="PF04231">
    <property type="entry name" value="Endonuclease_1"/>
    <property type="match status" value="1"/>
</dbReference>
<keyword evidence="6" id="KW-0255">Endonuclease</keyword>
<reference evidence="7" key="1">
    <citation type="journal article" date="2019" name="Int. J. Syst. Evol. Microbiol.">
        <title>The Global Catalogue of Microorganisms (GCM) 10K type strain sequencing project: providing services to taxonomists for standard genome sequencing and annotation.</title>
        <authorList>
            <consortium name="The Broad Institute Genomics Platform"/>
            <consortium name="The Broad Institute Genome Sequencing Center for Infectious Disease"/>
            <person name="Wu L."/>
            <person name="Ma J."/>
        </authorList>
    </citation>
    <scope>NUCLEOTIDE SEQUENCE [LARGE SCALE GENOMIC DNA]</scope>
    <source>
        <strain evidence="7">CCUG 54522</strain>
    </source>
</reference>
<comment type="caution">
    <text evidence="6">The sequence shown here is derived from an EMBL/GenBank/DDBJ whole genome shotgun (WGS) entry which is preliminary data.</text>
</comment>
<dbReference type="RefSeq" id="WP_379149153.1">
    <property type="nucleotide sequence ID" value="NZ_JBHSRJ010000001.1"/>
</dbReference>
<keyword evidence="7" id="KW-1185">Reference proteome</keyword>
<organism evidence="6 7">
    <name type="scientific">Nocardioides hankookensis</name>
    <dbReference type="NCBI Taxonomy" id="443157"/>
    <lineage>
        <taxon>Bacteria</taxon>
        <taxon>Bacillati</taxon>
        <taxon>Actinomycetota</taxon>
        <taxon>Actinomycetes</taxon>
        <taxon>Propionibacteriales</taxon>
        <taxon>Nocardioidaceae</taxon>
        <taxon>Nocardioides</taxon>
    </lineage>
</organism>
<dbReference type="SUPFAM" id="SSF54060">
    <property type="entry name" value="His-Me finger endonucleases"/>
    <property type="match status" value="1"/>
</dbReference>
<keyword evidence="4" id="KW-0812">Transmembrane</keyword>
<feature type="transmembrane region" description="Helical" evidence="4">
    <location>
        <begin position="20"/>
        <end position="40"/>
    </location>
</feature>
<dbReference type="InterPro" id="IPR007346">
    <property type="entry name" value="Endonuclease-I"/>
</dbReference>
<evidence type="ECO:0000256" key="2">
    <source>
        <dbReference type="ARBA" id="ARBA00022801"/>
    </source>
</evidence>
<dbReference type="InterPro" id="IPR044925">
    <property type="entry name" value="His-Me_finger_sf"/>
</dbReference>
<dbReference type="InterPro" id="IPR045939">
    <property type="entry name" value="YhcR_N"/>
</dbReference>
<dbReference type="GO" id="GO:0004519">
    <property type="term" value="F:endonuclease activity"/>
    <property type="evidence" value="ECO:0007669"/>
    <property type="project" value="UniProtKB-KW"/>
</dbReference>
<keyword evidence="1" id="KW-0540">Nuclease</keyword>
<keyword evidence="4" id="KW-0472">Membrane</keyword>
<evidence type="ECO:0000256" key="3">
    <source>
        <dbReference type="SAM" id="MobiDB-lite"/>
    </source>
</evidence>
<evidence type="ECO:0000313" key="7">
    <source>
        <dbReference type="Proteomes" id="UP001596135"/>
    </source>
</evidence>
<dbReference type="PANTHER" id="PTHR33607">
    <property type="entry name" value="ENDONUCLEASE-1"/>
    <property type="match status" value="1"/>
</dbReference>
<feature type="region of interest" description="Disordered" evidence="3">
    <location>
        <begin position="158"/>
        <end position="177"/>
    </location>
</feature>
<dbReference type="PANTHER" id="PTHR33607:SF2">
    <property type="entry name" value="ENDONUCLEASE-1"/>
    <property type="match status" value="1"/>
</dbReference>
<proteinExistence type="predicted"/>
<evidence type="ECO:0000256" key="4">
    <source>
        <dbReference type="SAM" id="Phobius"/>
    </source>
</evidence>
<evidence type="ECO:0000256" key="1">
    <source>
        <dbReference type="ARBA" id="ARBA00022722"/>
    </source>
</evidence>
<evidence type="ECO:0000313" key="6">
    <source>
        <dbReference type="EMBL" id="MFC6041469.1"/>
    </source>
</evidence>
<name>A0ABW1LDC6_9ACTN</name>
<accession>A0ABW1LDC6</accession>
<dbReference type="EMBL" id="JBHSRJ010000001">
    <property type="protein sequence ID" value="MFC6041469.1"/>
    <property type="molecule type" value="Genomic_DNA"/>
</dbReference>
<gene>
    <name evidence="6" type="ORF">ACFPYL_00185</name>
</gene>
<keyword evidence="4" id="KW-1133">Transmembrane helix</keyword>
<evidence type="ECO:0000259" key="5">
    <source>
        <dbReference type="Pfam" id="PF19886"/>
    </source>
</evidence>
<protein>
    <submittedName>
        <fullName evidence="6">Endonuclease</fullName>
    </submittedName>
</protein>
<dbReference type="Proteomes" id="UP001596135">
    <property type="component" value="Unassembled WGS sequence"/>
</dbReference>
<sequence>MASTLGTLRPAHPPRSAGPVAVVGVAAAVLTVVAAMLLVLRPSSADAATPITVASAISSNSGTQTVRGYVVGQPTATSTVVTSNYPNDYALAIADSASQTSTSNMLYVQIPSAFRSAWGLKSNPGLLGTRIDVTGALGAYFSHPGMTGTTAFALASTTTTPTPTPTPTPTATTTSGPYDGTYYAPAIGKTGAALRTALHGIIDDQTKLSYAGVWDALKVTDADPANSSNVIEFYSGRSVPKSSNGGGVDDWNREHVWPQSHGDFGTSAGPGTDLHHLRPEDVTVNGTRSNKDFDNGGTAVAQCTDCWSDADSFEPRDAVKGDVARMVFYMAIRYEGGDGFADLEVNDTVNGSTAFLGRLSVLKAWNQADPPDAREKTRNDVIYTTYQHNRNPFIDHPEWVAAIWGS</sequence>
<dbReference type="Pfam" id="PF19886">
    <property type="entry name" value="DUF6359"/>
    <property type="match status" value="1"/>
</dbReference>
<keyword evidence="2" id="KW-0378">Hydrolase</keyword>